<keyword evidence="1" id="KW-0812">Transmembrane</keyword>
<gene>
    <name evidence="2" type="ORF">CLV30_103335</name>
</gene>
<evidence type="ECO:0000256" key="1">
    <source>
        <dbReference type="SAM" id="Phobius"/>
    </source>
</evidence>
<name>A0A2P8E9Q1_9ACTN</name>
<sequence>MIVLPAVGTVALLATLAAGGAVLDITLFGVAAVLFVVCSFGDQNRYVFFGRRWSMRGEPELSAAGHEAARLGWVGLAVLVVIFAIVDVSPRI</sequence>
<reference evidence="2 3" key="1">
    <citation type="submission" date="2018-03" db="EMBL/GenBank/DDBJ databases">
        <title>Genomic Encyclopedia of Archaeal and Bacterial Type Strains, Phase II (KMG-II): from individual species to whole genera.</title>
        <authorList>
            <person name="Goeker M."/>
        </authorList>
    </citation>
    <scope>NUCLEOTIDE SEQUENCE [LARGE SCALE GENOMIC DNA]</scope>
    <source>
        <strain evidence="2 3">DSM 45211</strain>
    </source>
</reference>
<keyword evidence="3" id="KW-1185">Reference proteome</keyword>
<comment type="caution">
    <text evidence="2">The sequence shown here is derived from an EMBL/GenBank/DDBJ whole genome shotgun (WGS) entry which is preliminary data.</text>
</comment>
<dbReference type="RefSeq" id="WP_106536372.1">
    <property type="nucleotide sequence ID" value="NZ_ML142903.1"/>
</dbReference>
<dbReference type="Proteomes" id="UP000243528">
    <property type="component" value="Unassembled WGS sequence"/>
</dbReference>
<dbReference type="OrthoDB" id="9980634at2"/>
<accession>A0A2P8E9Q1</accession>
<keyword evidence="1" id="KW-0472">Membrane</keyword>
<evidence type="ECO:0000313" key="2">
    <source>
        <dbReference type="EMBL" id="PSL06180.1"/>
    </source>
</evidence>
<dbReference type="EMBL" id="PYGE01000003">
    <property type="protein sequence ID" value="PSL06180.1"/>
    <property type="molecule type" value="Genomic_DNA"/>
</dbReference>
<keyword evidence="1" id="KW-1133">Transmembrane helix</keyword>
<evidence type="ECO:0000313" key="3">
    <source>
        <dbReference type="Proteomes" id="UP000243528"/>
    </source>
</evidence>
<feature type="transmembrane region" description="Helical" evidence="1">
    <location>
        <begin position="68"/>
        <end position="86"/>
    </location>
</feature>
<dbReference type="AlphaFoldDB" id="A0A2P8E9Q1"/>
<organism evidence="2 3">
    <name type="scientific">Haloactinopolyspora alba</name>
    <dbReference type="NCBI Taxonomy" id="648780"/>
    <lineage>
        <taxon>Bacteria</taxon>
        <taxon>Bacillati</taxon>
        <taxon>Actinomycetota</taxon>
        <taxon>Actinomycetes</taxon>
        <taxon>Jiangellales</taxon>
        <taxon>Jiangellaceae</taxon>
        <taxon>Haloactinopolyspora</taxon>
    </lineage>
</organism>
<proteinExistence type="predicted"/>
<protein>
    <submittedName>
        <fullName evidence="2">Uncharacterized protein</fullName>
    </submittedName>
</protein>